<evidence type="ECO:0000256" key="5">
    <source>
        <dbReference type="ARBA" id="ARBA00022723"/>
    </source>
</evidence>
<dbReference type="InterPro" id="IPR015876">
    <property type="entry name" value="Acyl-CoA_DS"/>
</dbReference>
<evidence type="ECO:0000256" key="12">
    <source>
        <dbReference type="ARBA" id="ARBA00023160"/>
    </source>
</evidence>
<gene>
    <name evidence="15" type="ORF">B4U79_15412</name>
</gene>
<keyword evidence="8 13" id="KW-0560">Oxidoreductase</keyword>
<comment type="caution">
    <text evidence="15">The sequence shown here is derived from an EMBL/GenBank/DDBJ whole genome shotgun (WGS) entry which is preliminary data.</text>
</comment>
<evidence type="ECO:0000256" key="4">
    <source>
        <dbReference type="ARBA" id="ARBA00022692"/>
    </source>
</evidence>
<evidence type="ECO:0000256" key="7">
    <source>
        <dbReference type="ARBA" id="ARBA00022989"/>
    </source>
</evidence>
<dbReference type="OrthoDB" id="10260134at2759"/>
<keyword evidence="16" id="KW-1185">Reference proteome</keyword>
<keyword evidence="9" id="KW-0408">Iron</keyword>
<evidence type="ECO:0000313" key="16">
    <source>
        <dbReference type="Proteomes" id="UP000285301"/>
    </source>
</evidence>
<comment type="similarity">
    <text evidence="2 13">Belongs to the fatty acid desaturase type 1 family.</text>
</comment>
<name>A0A3S3P6P3_9ACAR</name>
<keyword evidence="7 14" id="KW-1133">Transmembrane helix</keyword>
<dbReference type="PROSITE" id="PS00476">
    <property type="entry name" value="FATTY_ACID_DESATUR_1"/>
    <property type="match status" value="1"/>
</dbReference>
<dbReference type="GO" id="GO:0005506">
    <property type="term" value="F:iron ion binding"/>
    <property type="evidence" value="ECO:0007669"/>
    <property type="project" value="TreeGrafter"/>
</dbReference>
<protein>
    <submittedName>
        <fullName evidence="15">Stearoyl-CoA desaturase-like protein</fullName>
    </submittedName>
</protein>
<dbReference type="CDD" id="cd03505">
    <property type="entry name" value="Delta9-FADS-like"/>
    <property type="match status" value="1"/>
</dbReference>
<dbReference type="EMBL" id="NCKU01000308">
    <property type="protein sequence ID" value="RWS16051.1"/>
    <property type="molecule type" value="Genomic_DNA"/>
</dbReference>
<evidence type="ECO:0000256" key="1">
    <source>
        <dbReference type="ARBA" id="ARBA00004141"/>
    </source>
</evidence>
<evidence type="ECO:0000256" key="10">
    <source>
        <dbReference type="ARBA" id="ARBA00023098"/>
    </source>
</evidence>
<reference evidence="15 16" key="1">
    <citation type="journal article" date="2018" name="Gigascience">
        <title>Genomes of trombidid mites reveal novel predicted allergens and laterally-transferred genes associated with secondary metabolism.</title>
        <authorList>
            <person name="Dong X."/>
            <person name="Chaisiri K."/>
            <person name="Xia D."/>
            <person name="Armstrong S.D."/>
            <person name="Fang Y."/>
            <person name="Donnelly M.J."/>
            <person name="Kadowaki T."/>
            <person name="McGarry J.W."/>
            <person name="Darby A.C."/>
            <person name="Makepeace B.L."/>
        </authorList>
    </citation>
    <scope>NUCLEOTIDE SEQUENCE [LARGE SCALE GENOMIC DNA]</scope>
    <source>
        <strain evidence="15">UoL-WK</strain>
    </source>
</reference>
<evidence type="ECO:0000256" key="11">
    <source>
        <dbReference type="ARBA" id="ARBA00023136"/>
    </source>
</evidence>
<feature type="transmembrane region" description="Helical" evidence="14">
    <location>
        <begin position="204"/>
        <end position="222"/>
    </location>
</feature>
<keyword evidence="6" id="KW-0276">Fatty acid metabolism</keyword>
<dbReference type="AlphaFoldDB" id="A0A3S3P6P3"/>
<keyword evidence="10" id="KW-0443">Lipid metabolism</keyword>
<dbReference type="GO" id="GO:0005789">
    <property type="term" value="C:endoplasmic reticulum membrane"/>
    <property type="evidence" value="ECO:0007669"/>
    <property type="project" value="TreeGrafter"/>
</dbReference>
<comment type="domain">
    <text evidence="13">The histidine box domains are involved in binding the catalytic metal ions.</text>
</comment>
<feature type="transmembrane region" description="Helical" evidence="14">
    <location>
        <begin position="228"/>
        <end position="250"/>
    </location>
</feature>
<comment type="subcellular location">
    <subcellularLocation>
        <location evidence="1">Membrane</location>
        <topology evidence="1">Multi-pass membrane protein</topology>
    </subcellularLocation>
</comment>
<evidence type="ECO:0000313" key="15">
    <source>
        <dbReference type="EMBL" id="RWS16051.1"/>
    </source>
</evidence>
<evidence type="ECO:0000256" key="13">
    <source>
        <dbReference type="RuleBase" id="RU000581"/>
    </source>
</evidence>
<feature type="transmembrane region" description="Helical" evidence="14">
    <location>
        <begin position="57"/>
        <end position="80"/>
    </location>
</feature>
<accession>A0A3S3P6P3</accession>
<evidence type="ECO:0000256" key="3">
    <source>
        <dbReference type="ARBA" id="ARBA00022516"/>
    </source>
</evidence>
<evidence type="ECO:0000256" key="6">
    <source>
        <dbReference type="ARBA" id="ARBA00022832"/>
    </source>
</evidence>
<keyword evidence="11 14" id="KW-0472">Membrane</keyword>
<evidence type="ECO:0000256" key="2">
    <source>
        <dbReference type="ARBA" id="ARBA00009295"/>
    </source>
</evidence>
<comment type="cofactor">
    <cofactor evidence="13">
        <name>Fe(2+)</name>
        <dbReference type="ChEBI" id="CHEBI:29033"/>
    </cofactor>
</comment>
<keyword evidence="3 13" id="KW-0444">Lipid biosynthesis</keyword>
<dbReference type="STRING" id="1965070.A0A3S3P6P3"/>
<dbReference type="PANTHER" id="PTHR11351">
    <property type="entry name" value="ACYL-COA DESATURASE"/>
    <property type="match status" value="1"/>
</dbReference>
<keyword evidence="12 13" id="KW-0275">Fatty acid biosynthesis</keyword>
<proteinExistence type="inferred from homology"/>
<dbReference type="GO" id="GO:0006636">
    <property type="term" value="P:unsaturated fatty acid biosynthetic process"/>
    <property type="evidence" value="ECO:0007669"/>
    <property type="project" value="TreeGrafter"/>
</dbReference>
<dbReference type="PRINTS" id="PR00075">
    <property type="entry name" value="FACDDSATRASE"/>
</dbReference>
<keyword evidence="4 13" id="KW-0812">Transmembrane</keyword>
<evidence type="ECO:0000256" key="8">
    <source>
        <dbReference type="ARBA" id="ARBA00023002"/>
    </source>
</evidence>
<dbReference type="GO" id="GO:0004768">
    <property type="term" value="F:stearoyl-CoA 9-desaturase activity"/>
    <property type="evidence" value="ECO:0007669"/>
    <property type="project" value="TreeGrafter"/>
</dbReference>
<evidence type="ECO:0000256" key="14">
    <source>
        <dbReference type="SAM" id="Phobius"/>
    </source>
</evidence>
<dbReference type="PANTHER" id="PTHR11351:SF31">
    <property type="entry name" value="DESATURASE 1, ISOFORM A-RELATED"/>
    <property type="match status" value="1"/>
</dbReference>
<evidence type="ECO:0000256" key="9">
    <source>
        <dbReference type="ARBA" id="ARBA00023004"/>
    </source>
</evidence>
<sequence length="360" mass="43097">MAPTSANHLPRYYPMSEKSVVRYSNLEEQVSKELKWFYVRYMNNARYLYVDSNYYGIVWPNLILFVVMHLFYFYGLYMVLRIWPVGGMVFCICYGEIAGLGVTTGAHRLWTHRSYEATLPLRIFLCMCHTMAGQNDLYTWVRDHRLHHKFSETDADPHNSLRGMFFAHVGWLLTRKHPDVMIKGRTIDMSDVINDPVVRFQRRFYVPLYIFFRFFIPTYLPMRYMNATFSQAFIGLFGTYLGSLHCTWFVNSLAHWWGTKEYNVKIKPRNNFFVSYITLGEGFHNFHHTFPWDYTIGEFVWQFNPGQKFIEFWAKIGLAKNLKRATPEQVKNRLENARKIKDQNRLLYENDHPYKFPHDY</sequence>
<dbReference type="InterPro" id="IPR001522">
    <property type="entry name" value="FADS-1_CS"/>
</dbReference>
<keyword evidence="5" id="KW-0479">Metal-binding</keyword>
<dbReference type="Proteomes" id="UP000285301">
    <property type="component" value="Unassembled WGS sequence"/>
</dbReference>
<organism evidence="15 16">
    <name type="scientific">Dinothrombium tinctorium</name>
    <dbReference type="NCBI Taxonomy" id="1965070"/>
    <lineage>
        <taxon>Eukaryota</taxon>
        <taxon>Metazoa</taxon>
        <taxon>Ecdysozoa</taxon>
        <taxon>Arthropoda</taxon>
        <taxon>Chelicerata</taxon>
        <taxon>Arachnida</taxon>
        <taxon>Acari</taxon>
        <taxon>Acariformes</taxon>
        <taxon>Trombidiformes</taxon>
        <taxon>Prostigmata</taxon>
        <taxon>Anystina</taxon>
        <taxon>Parasitengona</taxon>
        <taxon>Trombidioidea</taxon>
        <taxon>Trombidiidae</taxon>
        <taxon>Dinothrombium</taxon>
    </lineage>
</organism>